<feature type="domain" description="Smf/DprA SLOG" evidence="2">
    <location>
        <begin position="84"/>
        <end position="290"/>
    </location>
</feature>
<dbReference type="Pfam" id="PF02481">
    <property type="entry name" value="DNA_processg_A"/>
    <property type="match status" value="1"/>
</dbReference>
<reference evidence="3 4" key="2">
    <citation type="journal article" date="2009" name="Proc. Natl. Acad. Sci. U.S.A.">
        <title>On the chimeric nature, thermophilic origin, and phylogenetic placement of the Thermotogales.</title>
        <authorList>
            <person name="Zhaxybayeva O."/>
            <person name="Swithers K.S."/>
            <person name="Lapierre P."/>
            <person name="Fournier G.P."/>
            <person name="Bickhart D.M."/>
            <person name="DeBoy R.T."/>
            <person name="Nelson K.E."/>
            <person name="Nesbo C.L."/>
            <person name="Doolittle W.F."/>
            <person name="Gogarten J.P."/>
            <person name="Noll K.M."/>
        </authorList>
    </citation>
    <scope>NUCLEOTIDE SEQUENCE [LARGE SCALE GENOMIC DNA]</scope>
    <source>
        <strain evidence="4">ATCC 35602 / DSM 5306 / Rt17-B1</strain>
    </source>
</reference>
<evidence type="ECO:0000256" key="1">
    <source>
        <dbReference type="ARBA" id="ARBA00006525"/>
    </source>
</evidence>
<reference evidence="3 4" key="1">
    <citation type="submission" date="2007-07" db="EMBL/GenBank/DDBJ databases">
        <title>Complete sequence of Fervidobacterium nodosum Rt17-B1.</title>
        <authorList>
            <consortium name="US DOE Joint Genome Institute"/>
            <person name="Copeland A."/>
            <person name="Lucas S."/>
            <person name="Lapidus A."/>
            <person name="Barry K."/>
            <person name="Glavina del Rio T."/>
            <person name="Dalin E."/>
            <person name="Tice H."/>
            <person name="Pitluck S."/>
            <person name="Saunders E."/>
            <person name="Brettin T."/>
            <person name="Bruce D."/>
            <person name="Detter J.C."/>
            <person name="Han C."/>
            <person name="Schmutz J."/>
            <person name="Larimer F."/>
            <person name="Land M."/>
            <person name="Hauser L."/>
            <person name="Kyrpides N."/>
            <person name="Mikhailova N."/>
            <person name="Nelson K."/>
            <person name="Gogarten J.P."/>
            <person name="Noll K."/>
            <person name="Richardson P."/>
        </authorList>
    </citation>
    <scope>NUCLEOTIDE SEQUENCE [LARGE SCALE GENOMIC DNA]</scope>
    <source>
        <strain evidence="4">ATCC 35602 / DSM 5306 / Rt17-B1</strain>
    </source>
</reference>
<dbReference type="Proteomes" id="UP000002415">
    <property type="component" value="Chromosome"/>
</dbReference>
<name>A7HKC7_FERNB</name>
<dbReference type="Gene3D" id="3.40.50.450">
    <property type="match status" value="1"/>
</dbReference>
<dbReference type="RefSeq" id="WP_011993680.1">
    <property type="nucleotide sequence ID" value="NC_009718.1"/>
</dbReference>
<dbReference type="HOGENOM" id="CLU_739160_0_0_0"/>
<dbReference type="eggNOG" id="COG0758">
    <property type="taxonomic scope" value="Bacteria"/>
</dbReference>
<evidence type="ECO:0000313" key="4">
    <source>
        <dbReference type="Proteomes" id="UP000002415"/>
    </source>
</evidence>
<dbReference type="SUPFAM" id="SSF102405">
    <property type="entry name" value="MCP/YpsA-like"/>
    <property type="match status" value="1"/>
</dbReference>
<dbReference type="EMBL" id="CP000771">
    <property type="protein sequence ID" value="ABS60360.1"/>
    <property type="molecule type" value="Genomic_DNA"/>
</dbReference>
<dbReference type="InterPro" id="IPR057666">
    <property type="entry name" value="DrpA_SLOG"/>
</dbReference>
<keyword evidence="4" id="KW-1185">Reference proteome</keyword>
<dbReference type="KEGG" id="fno:Fnod_0496"/>
<dbReference type="PANTHER" id="PTHR43022">
    <property type="entry name" value="PROTEIN SMF"/>
    <property type="match status" value="1"/>
</dbReference>
<proteinExistence type="inferred from homology"/>
<evidence type="ECO:0000259" key="2">
    <source>
        <dbReference type="Pfam" id="PF02481"/>
    </source>
</evidence>
<dbReference type="AlphaFoldDB" id="A7HKC7"/>
<accession>A7HKC7</accession>
<protein>
    <submittedName>
        <fullName evidence="3">Rossmann fold nucleotide-binding protein involved in DNA uptake-like protein</fullName>
    </submittedName>
</protein>
<dbReference type="OrthoDB" id="9785707at2"/>
<organism evidence="3 4">
    <name type="scientific">Fervidobacterium nodosum (strain ATCC 35602 / DSM 5306 / Rt17-B1)</name>
    <dbReference type="NCBI Taxonomy" id="381764"/>
    <lineage>
        <taxon>Bacteria</taxon>
        <taxon>Thermotogati</taxon>
        <taxon>Thermotogota</taxon>
        <taxon>Thermotogae</taxon>
        <taxon>Thermotogales</taxon>
        <taxon>Fervidobacteriaceae</taxon>
        <taxon>Fervidobacterium</taxon>
    </lineage>
</organism>
<dbReference type="PANTHER" id="PTHR43022:SF1">
    <property type="entry name" value="PROTEIN SMF"/>
    <property type="match status" value="1"/>
</dbReference>
<evidence type="ECO:0000313" key="3">
    <source>
        <dbReference type="EMBL" id="ABS60360.1"/>
    </source>
</evidence>
<dbReference type="STRING" id="381764.Fnod_0496"/>
<dbReference type="InterPro" id="IPR003488">
    <property type="entry name" value="DprA"/>
</dbReference>
<sequence length="374" mass="42704">MNNEATCVLSLIRTNLTKEKINKIINFASENNISISKVLKFDESKFQELFSFSKEDIQEVLKAKDNLGNSSFLLEDITSKGIYLITVLDEEYPKKLKENLSIDELPPMLFCKGNTDLLNEKHISIVGSKNANEISIEFAKNITKKAAKNGQVVVSGYEKTIDKAIIESTINNGGRAIILLSQGILLFQIPNEYYEYYTDGNILILSIYTPNSKWDNNKTIETEKIKFAFGDEIYIADIKHEDEIWNSTVAIKNKTENIFVRQPEDTEDTANLELINKGLKAVNIIGEILEKEKSIEEHIIDILRDRKLKASQIREELKKKGIEISSQKLTHLIKSIPNIETEKDSAGNRYYLKDSPEQSQISYENLPLFREVEK</sequence>
<gene>
    <name evidence="3" type="ordered locus">Fnod_0496</name>
</gene>
<comment type="similarity">
    <text evidence="1">Belongs to the DprA/Smf family.</text>
</comment>
<dbReference type="GO" id="GO:0009294">
    <property type="term" value="P:DNA-mediated transformation"/>
    <property type="evidence" value="ECO:0007669"/>
    <property type="project" value="InterPro"/>
</dbReference>